<name>A0A0E9RTG4_ANGAN</name>
<proteinExistence type="predicted"/>
<reference evidence="1" key="2">
    <citation type="journal article" date="2015" name="Fish Shellfish Immunol.">
        <title>Early steps in the European eel (Anguilla anguilla)-Vibrio vulnificus interaction in the gills: Role of the RtxA13 toxin.</title>
        <authorList>
            <person name="Callol A."/>
            <person name="Pajuelo D."/>
            <person name="Ebbesson L."/>
            <person name="Teles M."/>
            <person name="MacKenzie S."/>
            <person name="Amaro C."/>
        </authorList>
    </citation>
    <scope>NUCLEOTIDE SEQUENCE</scope>
</reference>
<evidence type="ECO:0000313" key="1">
    <source>
        <dbReference type="EMBL" id="JAH32142.1"/>
    </source>
</evidence>
<organism evidence="1">
    <name type="scientific">Anguilla anguilla</name>
    <name type="common">European freshwater eel</name>
    <name type="synonym">Muraena anguilla</name>
    <dbReference type="NCBI Taxonomy" id="7936"/>
    <lineage>
        <taxon>Eukaryota</taxon>
        <taxon>Metazoa</taxon>
        <taxon>Chordata</taxon>
        <taxon>Craniata</taxon>
        <taxon>Vertebrata</taxon>
        <taxon>Euteleostomi</taxon>
        <taxon>Actinopterygii</taxon>
        <taxon>Neopterygii</taxon>
        <taxon>Teleostei</taxon>
        <taxon>Anguilliformes</taxon>
        <taxon>Anguillidae</taxon>
        <taxon>Anguilla</taxon>
    </lineage>
</organism>
<sequence length="32" mass="3751">MTTSYIDKGTICSGRQSTWYQKRVESRRVEPS</sequence>
<dbReference type="EMBL" id="GBXM01076435">
    <property type="protein sequence ID" value="JAH32142.1"/>
    <property type="molecule type" value="Transcribed_RNA"/>
</dbReference>
<protein>
    <submittedName>
        <fullName evidence="1">Uncharacterized protein</fullName>
    </submittedName>
</protein>
<accession>A0A0E9RTG4</accession>
<reference evidence="1" key="1">
    <citation type="submission" date="2014-11" db="EMBL/GenBank/DDBJ databases">
        <authorList>
            <person name="Amaro Gonzalez C."/>
        </authorList>
    </citation>
    <scope>NUCLEOTIDE SEQUENCE</scope>
</reference>
<dbReference type="AlphaFoldDB" id="A0A0E9RTG4"/>